<dbReference type="EMBL" id="CH476624">
    <property type="protein sequence ID" value="EDO01355.1"/>
    <property type="molecule type" value="Genomic_DNA"/>
</dbReference>
<dbReference type="GeneID" id="5491372"/>
<feature type="region of interest" description="Disordered" evidence="1">
    <location>
        <begin position="1"/>
        <end position="21"/>
    </location>
</feature>
<evidence type="ECO:0000313" key="2">
    <source>
        <dbReference type="EMBL" id="EDO01355.1"/>
    </source>
</evidence>
<name>A7EET9_SCLS1</name>
<accession>A7EET9</accession>
<keyword evidence="3" id="KW-1185">Reference proteome</keyword>
<organism evidence="2 3">
    <name type="scientific">Sclerotinia sclerotiorum (strain ATCC 18683 / 1980 / Ss-1)</name>
    <name type="common">White mold</name>
    <name type="synonym">Whetzelinia sclerotiorum</name>
    <dbReference type="NCBI Taxonomy" id="665079"/>
    <lineage>
        <taxon>Eukaryota</taxon>
        <taxon>Fungi</taxon>
        <taxon>Dikarya</taxon>
        <taxon>Ascomycota</taxon>
        <taxon>Pezizomycotina</taxon>
        <taxon>Leotiomycetes</taxon>
        <taxon>Helotiales</taxon>
        <taxon>Sclerotiniaceae</taxon>
        <taxon>Sclerotinia</taxon>
    </lineage>
</organism>
<evidence type="ECO:0000256" key="1">
    <source>
        <dbReference type="SAM" id="MobiDB-lite"/>
    </source>
</evidence>
<proteinExistence type="predicted"/>
<dbReference type="AlphaFoldDB" id="A7EET9"/>
<gene>
    <name evidence="2" type="ORF">SS1G_03829</name>
</gene>
<sequence>MAENASMKCVPPTRTSVGEVPTRKLCGSTNVGDWGGDMTAF</sequence>
<dbReference type="RefSeq" id="XP_001595740.1">
    <property type="nucleotide sequence ID" value="XM_001595690.1"/>
</dbReference>
<evidence type="ECO:0000313" key="3">
    <source>
        <dbReference type="Proteomes" id="UP000001312"/>
    </source>
</evidence>
<dbReference type="HOGENOM" id="CLU_3279762_0_0_1"/>
<dbReference type="Proteomes" id="UP000001312">
    <property type="component" value="Unassembled WGS sequence"/>
</dbReference>
<dbReference type="InParanoid" id="A7EET9"/>
<dbReference type="KEGG" id="ssl:SS1G_03829"/>
<protein>
    <submittedName>
        <fullName evidence="2">Uncharacterized protein</fullName>
    </submittedName>
</protein>
<reference evidence="3" key="1">
    <citation type="journal article" date="2011" name="PLoS Genet.">
        <title>Genomic analysis of the necrotrophic fungal pathogens Sclerotinia sclerotiorum and Botrytis cinerea.</title>
        <authorList>
            <person name="Amselem J."/>
            <person name="Cuomo C.A."/>
            <person name="van Kan J.A."/>
            <person name="Viaud M."/>
            <person name="Benito E.P."/>
            <person name="Couloux A."/>
            <person name="Coutinho P.M."/>
            <person name="de Vries R.P."/>
            <person name="Dyer P.S."/>
            <person name="Fillinger S."/>
            <person name="Fournier E."/>
            <person name="Gout L."/>
            <person name="Hahn M."/>
            <person name="Kohn L."/>
            <person name="Lapalu N."/>
            <person name="Plummer K.M."/>
            <person name="Pradier J.M."/>
            <person name="Quevillon E."/>
            <person name="Sharon A."/>
            <person name="Simon A."/>
            <person name="ten Have A."/>
            <person name="Tudzynski B."/>
            <person name="Tudzynski P."/>
            <person name="Wincker P."/>
            <person name="Andrew M."/>
            <person name="Anthouard V."/>
            <person name="Beever R.E."/>
            <person name="Beffa R."/>
            <person name="Benoit I."/>
            <person name="Bouzid O."/>
            <person name="Brault B."/>
            <person name="Chen Z."/>
            <person name="Choquer M."/>
            <person name="Collemare J."/>
            <person name="Cotton P."/>
            <person name="Danchin E.G."/>
            <person name="Da Silva C."/>
            <person name="Gautier A."/>
            <person name="Giraud C."/>
            <person name="Giraud T."/>
            <person name="Gonzalez C."/>
            <person name="Grossetete S."/>
            <person name="Guldener U."/>
            <person name="Henrissat B."/>
            <person name="Howlett B.J."/>
            <person name="Kodira C."/>
            <person name="Kretschmer M."/>
            <person name="Lappartient A."/>
            <person name="Leroch M."/>
            <person name="Levis C."/>
            <person name="Mauceli E."/>
            <person name="Neuveglise C."/>
            <person name="Oeser B."/>
            <person name="Pearson M."/>
            <person name="Poulain J."/>
            <person name="Poussereau N."/>
            <person name="Quesneville H."/>
            <person name="Rascle C."/>
            <person name="Schumacher J."/>
            <person name="Segurens B."/>
            <person name="Sexton A."/>
            <person name="Silva E."/>
            <person name="Sirven C."/>
            <person name="Soanes D.M."/>
            <person name="Talbot N.J."/>
            <person name="Templeton M."/>
            <person name="Yandava C."/>
            <person name="Yarden O."/>
            <person name="Zeng Q."/>
            <person name="Rollins J.A."/>
            <person name="Lebrun M.H."/>
            <person name="Dickman M."/>
        </authorList>
    </citation>
    <scope>NUCLEOTIDE SEQUENCE [LARGE SCALE GENOMIC DNA]</scope>
    <source>
        <strain evidence="3">ATCC 18683 / 1980 / Ss-1</strain>
    </source>
</reference>